<proteinExistence type="predicted"/>
<keyword evidence="2" id="KW-0812">Transmembrane</keyword>
<feature type="compositionally biased region" description="Basic residues" evidence="1">
    <location>
        <begin position="309"/>
        <end position="318"/>
    </location>
</feature>
<feature type="non-terminal residue" evidence="3">
    <location>
        <position position="1"/>
    </location>
</feature>
<protein>
    <recommendedName>
        <fullName evidence="5">PDZ domain-containing protein</fullName>
    </recommendedName>
</protein>
<keyword evidence="4" id="KW-1185">Reference proteome</keyword>
<comment type="caution">
    <text evidence="3">The sequence shown here is derived from an EMBL/GenBank/DDBJ whole genome shotgun (WGS) entry which is preliminary data.</text>
</comment>
<evidence type="ECO:0000256" key="1">
    <source>
        <dbReference type="SAM" id="MobiDB-lite"/>
    </source>
</evidence>
<dbReference type="AlphaFoldDB" id="A0A267H4I9"/>
<dbReference type="Proteomes" id="UP000215902">
    <property type="component" value="Unassembled WGS sequence"/>
</dbReference>
<sequence length="716" mass="78411">RQWASRSRVSWRISPSAFASKSLVGSFSRQVVGDMSTESGQPLSVAAAVGISVGLTVLACACITAIVICLLAKRWRPRPGITGGRVAGNHTTIANNYENQYESQSQNIRFAEEGTGTLVAARAPTQKHHSKKGQNDSHTIAVKVNAPDDLRFKVCRNSEGEILVATSPGVGSRCSRDGVSEGDRILGIYVNIKAAGASAHPKEVSELLSLASDYPLVVEFAHTGPVVPGPSVSPSDGKTVVQTSAADAVLRRHRNRKSVDVADGPSSASGSVSLAPEQKEPIQQQRHSRKLWAAPPPPEDRDSHFSIRDRRKRRKKQKPAQTADTIAEEPQPQLWFDRLCGLHSNAAIEEDEWIWTPNVRLVTVPGSSEDSHSEDDPSESDTDNDVEVMIDEEKATTVFSSRLSNQAPLPVARGRVERVFDFYELEEQDVVSDMLPPSELRPVIDCCTQYDCAEASAAAELTCCIDEARNVWESLPNHPVQAPSRRPSYESKSHLRKDKFEVPETAATRMLLNTEEDEDRELVAYLRGAASDVAAGRTSTSSTSSLRTVQEEPAVAVVAESAYRRPPRREPEEALQLVELSRSMALRDVEVATVILLDSEARQRQQLDEDAVTLSSGRSTVQEEKIDPEHAPDRLALAGVILERDLENLDALVDSGAAIGYDVELDDDRDRDEADAESLNADFEIAAAEWTAAHPDEDFSFDFQQDVDRADATIDW</sequence>
<feature type="region of interest" description="Disordered" evidence="1">
    <location>
        <begin position="476"/>
        <end position="495"/>
    </location>
</feature>
<evidence type="ECO:0000256" key="2">
    <source>
        <dbReference type="SAM" id="Phobius"/>
    </source>
</evidence>
<feature type="region of interest" description="Disordered" evidence="1">
    <location>
        <begin position="365"/>
        <end position="385"/>
    </location>
</feature>
<evidence type="ECO:0000313" key="3">
    <source>
        <dbReference type="EMBL" id="PAA93193.1"/>
    </source>
</evidence>
<feature type="region of interest" description="Disordered" evidence="1">
    <location>
        <begin position="252"/>
        <end position="329"/>
    </location>
</feature>
<reference evidence="3 4" key="1">
    <citation type="submission" date="2017-06" db="EMBL/GenBank/DDBJ databases">
        <title>A platform for efficient transgenesis in Macrostomum lignano, a flatworm model organism for stem cell research.</title>
        <authorList>
            <person name="Berezikov E."/>
        </authorList>
    </citation>
    <scope>NUCLEOTIDE SEQUENCE [LARGE SCALE GENOMIC DNA]</scope>
    <source>
        <strain evidence="3">DV1</strain>
        <tissue evidence="3">Whole organism</tissue>
    </source>
</reference>
<keyword evidence="2" id="KW-0472">Membrane</keyword>
<organism evidence="3 4">
    <name type="scientific">Macrostomum lignano</name>
    <dbReference type="NCBI Taxonomy" id="282301"/>
    <lineage>
        <taxon>Eukaryota</taxon>
        <taxon>Metazoa</taxon>
        <taxon>Spiralia</taxon>
        <taxon>Lophotrochozoa</taxon>
        <taxon>Platyhelminthes</taxon>
        <taxon>Rhabditophora</taxon>
        <taxon>Macrostomorpha</taxon>
        <taxon>Macrostomida</taxon>
        <taxon>Macrostomidae</taxon>
        <taxon>Macrostomum</taxon>
    </lineage>
</organism>
<keyword evidence="2" id="KW-1133">Transmembrane helix</keyword>
<feature type="compositionally biased region" description="Acidic residues" evidence="1">
    <location>
        <begin position="376"/>
        <end position="385"/>
    </location>
</feature>
<gene>
    <name evidence="3" type="ORF">BOX15_Mlig015476g1</name>
</gene>
<feature type="transmembrane region" description="Helical" evidence="2">
    <location>
        <begin position="45"/>
        <end position="72"/>
    </location>
</feature>
<evidence type="ECO:0000313" key="4">
    <source>
        <dbReference type="Proteomes" id="UP000215902"/>
    </source>
</evidence>
<evidence type="ECO:0008006" key="5">
    <source>
        <dbReference type="Google" id="ProtNLM"/>
    </source>
</evidence>
<dbReference type="EMBL" id="NIVC01000032">
    <property type="protein sequence ID" value="PAA93193.1"/>
    <property type="molecule type" value="Genomic_DNA"/>
</dbReference>
<name>A0A267H4I9_9PLAT</name>
<accession>A0A267H4I9</accession>
<feature type="compositionally biased region" description="Basic and acidic residues" evidence="1">
    <location>
        <begin position="298"/>
        <end position="308"/>
    </location>
</feature>